<comment type="function">
    <text evidence="1 10">Controls the rotational direction of flagella during chemotaxis.</text>
</comment>
<evidence type="ECO:0000256" key="10">
    <source>
        <dbReference type="RuleBase" id="RU364125"/>
    </source>
</evidence>
<organism evidence="12 13">
    <name type="scientific">Hyphomonas johnsonii MHS-2</name>
    <dbReference type="NCBI Taxonomy" id="1280950"/>
    <lineage>
        <taxon>Bacteria</taxon>
        <taxon>Pseudomonadati</taxon>
        <taxon>Pseudomonadota</taxon>
        <taxon>Alphaproteobacteria</taxon>
        <taxon>Hyphomonadales</taxon>
        <taxon>Hyphomonadaceae</taxon>
        <taxon>Hyphomonas</taxon>
    </lineage>
</organism>
<evidence type="ECO:0000256" key="5">
    <source>
        <dbReference type="ARBA" id="ARBA00022500"/>
    </source>
</evidence>
<gene>
    <name evidence="12" type="ORF">HJO_09329</name>
</gene>
<dbReference type="GO" id="GO:0006935">
    <property type="term" value="P:chemotaxis"/>
    <property type="evidence" value="ECO:0007669"/>
    <property type="project" value="UniProtKB-KW"/>
</dbReference>
<comment type="similarity">
    <text evidence="3 10">Belongs to the FliL family.</text>
</comment>
<evidence type="ECO:0000256" key="7">
    <source>
        <dbReference type="ARBA" id="ARBA00022779"/>
    </source>
</evidence>
<comment type="subcellular location">
    <subcellularLocation>
        <location evidence="10">Cell inner membrane</location>
    </subcellularLocation>
    <subcellularLocation>
        <location evidence="2">Cell membrane</location>
        <topology evidence="2">Single-pass membrane protein</topology>
    </subcellularLocation>
</comment>
<keyword evidence="6" id="KW-0812">Transmembrane</keyword>
<keyword evidence="8" id="KW-1133">Transmembrane helix</keyword>
<evidence type="ECO:0000256" key="9">
    <source>
        <dbReference type="ARBA" id="ARBA00023136"/>
    </source>
</evidence>
<accession>A0A059FNX5</accession>
<dbReference type="AlphaFoldDB" id="A0A059FNX5"/>
<keyword evidence="7 10" id="KW-0283">Flagellar rotation</keyword>
<keyword evidence="13" id="KW-1185">Reference proteome</keyword>
<dbReference type="PATRIC" id="fig|1280950.3.peg.1867"/>
<dbReference type="GO" id="GO:0071973">
    <property type="term" value="P:bacterial-type flagellum-dependent cell motility"/>
    <property type="evidence" value="ECO:0007669"/>
    <property type="project" value="InterPro"/>
</dbReference>
<dbReference type="STRING" id="1280950.HJO_09329"/>
<dbReference type="Pfam" id="PF03748">
    <property type="entry name" value="FliL"/>
    <property type="match status" value="1"/>
</dbReference>
<keyword evidence="5 10" id="KW-0145">Chemotaxis</keyword>
<evidence type="ECO:0000256" key="6">
    <source>
        <dbReference type="ARBA" id="ARBA00022692"/>
    </source>
</evidence>
<evidence type="ECO:0000256" key="8">
    <source>
        <dbReference type="ARBA" id="ARBA00022989"/>
    </source>
</evidence>
<keyword evidence="4" id="KW-1003">Cell membrane</keyword>
<feature type="compositionally biased region" description="Basic and acidic residues" evidence="11">
    <location>
        <begin position="40"/>
        <end position="70"/>
    </location>
</feature>
<evidence type="ECO:0000256" key="11">
    <source>
        <dbReference type="SAM" id="MobiDB-lite"/>
    </source>
</evidence>
<dbReference type="EMBL" id="ARYK01000004">
    <property type="protein sequence ID" value="KCZ92226.1"/>
    <property type="molecule type" value="Genomic_DNA"/>
</dbReference>
<evidence type="ECO:0000256" key="3">
    <source>
        <dbReference type="ARBA" id="ARBA00008281"/>
    </source>
</evidence>
<sequence>MLNMKNIISAVVVVLCIVAGGIGGHFLKSGGGGASGPAAHAEDAADDGHGKSEESGHAKPEKAKSGHGDDSSDEISLSGVDYFKFSREFVVPIMRDNKVVSLVILNINLEVDSSLSRKLFSMEPKIRDNIMTTLVELSNDGRTLESVANLENYESIRSTVLMNLQKVAPAGIRNVLIVDMAKQDL</sequence>
<evidence type="ECO:0000256" key="4">
    <source>
        <dbReference type="ARBA" id="ARBA00022475"/>
    </source>
</evidence>
<dbReference type="eggNOG" id="ENOG50316FU">
    <property type="taxonomic scope" value="Bacteria"/>
</dbReference>
<evidence type="ECO:0000256" key="2">
    <source>
        <dbReference type="ARBA" id="ARBA00004162"/>
    </source>
</evidence>
<reference evidence="12 13" key="1">
    <citation type="journal article" date="2014" name="Antonie Van Leeuwenhoek">
        <title>Hyphomonas beringensis sp. nov. and Hyphomonas chukchiensis sp. nov., isolated from surface seawater of the Bering Sea and Chukchi Sea.</title>
        <authorList>
            <person name="Li C."/>
            <person name="Lai Q."/>
            <person name="Li G."/>
            <person name="Dong C."/>
            <person name="Wang J."/>
            <person name="Liao Y."/>
            <person name="Shao Z."/>
        </authorList>
    </citation>
    <scope>NUCLEOTIDE SEQUENCE [LARGE SCALE GENOMIC DNA]</scope>
    <source>
        <strain evidence="12 13">MHS-2</strain>
    </source>
</reference>
<dbReference type="InterPro" id="IPR005503">
    <property type="entry name" value="FliL"/>
</dbReference>
<evidence type="ECO:0000313" key="12">
    <source>
        <dbReference type="EMBL" id="KCZ92226.1"/>
    </source>
</evidence>
<comment type="caution">
    <text evidence="12">The sequence shown here is derived from an EMBL/GenBank/DDBJ whole genome shotgun (WGS) entry which is preliminary data.</text>
</comment>
<proteinExistence type="inferred from homology"/>
<dbReference type="Proteomes" id="UP000025171">
    <property type="component" value="Unassembled WGS sequence"/>
</dbReference>
<dbReference type="GO" id="GO:0005886">
    <property type="term" value="C:plasma membrane"/>
    <property type="evidence" value="ECO:0007669"/>
    <property type="project" value="UniProtKB-SubCell"/>
</dbReference>
<protein>
    <recommendedName>
        <fullName evidence="10">Flagellar protein FliL</fullName>
    </recommendedName>
</protein>
<keyword evidence="10" id="KW-0997">Cell inner membrane</keyword>
<feature type="region of interest" description="Disordered" evidence="11">
    <location>
        <begin position="37"/>
        <end position="73"/>
    </location>
</feature>
<keyword evidence="9 10" id="KW-0472">Membrane</keyword>
<dbReference type="GO" id="GO:0009425">
    <property type="term" value="C:bacterial-type flagellum basal body"/>
    <property type="evidence" value="ECO:0007669"/>
    <property type="project" value="InterPro"/>
</dbReference>
<name>A0A059FNX5_9PROT</name>
<evidence type="ECO:0000313" key="13">
    <source>
        <dbReference type="Proteomes" id="UP000025171"/>
    </source>
</evidence>
<evidence type="ECO:0000256" key="1">
    <source>
        <dbReference type="ARBA" id="ARBA00002254"/>
    </source>
</evidence>